<evidence type="ECO:0000256" key="1">
    <source>
        <dbReference type="SAM" id="MobiDB-lite"/>
    </source>
</evidence>
<dbReference type="PANTHER" id="PTHR43883:SF1">
    <property type="entry name" value="GLUCONOKINASE"/>
    <property type="match status" value="1"/>
</dbReference>
<reference evidence="2 3" key="2">
    <citation type="submission" date="2020-02" db="EMBL/GenBank/DDBJ databases">
        <title>Genome sequences of Thiorhodococcus mannitoliphagus and Thiorhodococcus minor, purple sulfur photosynthetic bacteria in the gammaproteobacterial family, Chromatiaceae.</title>
        <authorList>
            <person name="Aviles F.A."/>
            <person name="Meyer T.E."/>
            <person name="Kyndt J.A."/>
        </authorList>
    </citation>
    <scope>NUCLEOTIDE SEQUENCE [LARGE SCALE GENOMIC DNA]</scope>
    <source>
        <strain evidence="2 3">DSM 18266</strain>
    </source>
</reference>
<evidence type="ECO:0000313" key="3">
    <source>
        <dbReference type="Proteomes" id="UP000471640"/>
    </source>
</evidence>
<dbReference type="Gene3D" id="3.40.50.300">
    <property type="entry name" value="P-loop containing nucleotide triphosphate hydrolases"/>
    <property type="match status" value="1"/>
</dbReference>
<protein>
    <submittedName>
        <fullName evidence="2">AAA family ATPase</fullName>
    </submittedName>
</protein>
<dbReference type="Gene3D" id="3.90.1200.10">
    <property type="match status" value="1"/>
</dbReference>
<dbReference type="RefSeq" id="WP_164656461.1">
    <property type="nucleotide sequence ID" value="NZ_JAAIJR010000160.1"/>
</dbReference>
<name>A0A6P1E3P8_9GAMM</name>
<feature type="region of interest" description="Disordered" evidence="1">
    <location>
        <begin position="519"/>
        <end position="538"/>
    </location>
</feature>
<evidence type="ECO:0000313" key="2">
    <source>
        <dbReference type="EMBL" id="NEX23132.1"/>
    </source>
</evidence>
<dbReference type="Proteomes" id="UP000471640">
    <property type="component" value="Unassembled WGS sequence"/>
</dbReference>
<dbReference type="InterPro" id="IPR052732">
    <property type="entry name" value="Cell-binding_unc_protein"/>
</dbReference>
<accession>A0A6P1E3P8</accession>
<dbReference type="PANTHER" id="PTHR43883">
    <property type="entry name" value="SLR0207 PROTEIN"/>
    <property type="match status" value="1"/>
</dbReference>
<gene>
    <name evidence="2" type="ORF">G3480_23015</name>
</gene>
<dbReference type="AlphaFoldDB" id="A0A6P1E3P8"/>
<dbReference type="EMBL" id="JAAIJR010000160">
    <property type="protein sequence ID" value="NEX23132.1"/>
    <property type="molecule type" value="Genomic_DNA"/>
</dbReference>
<dbReference type="SUPFAM" id="SSF52540">
    <property type="entry name" value="P-loop containing nucleoside triphosphate hydrolases"/>
    <property type="match status" value="1"/>
</dbReference>
<proteinExistence type="predicted"/>
<sequence>MPPDALALMLEGLNRPEAYPYPVDAVQHIETHISHVLLAGDFAYKLKKPLNLGFLDFSTVERRRHCCEEELRLNRRLAPSLYLDIVPITGSPERPQIGGVGPVLEHAVRMRRFPQAALLDRRPLSSDLMCRLAELVADFHAAIPVAGEETDFGTPEAVLEPMLENLRQVRERAAVPENLARLDRLEAWTRQRFAELRPRIEQRRRDGFVREGHGDMHRGNIALVDDQILIFDAIEFNPYLRWIDTASEIAFLVMDLEQAGATAEAQTFLNRYLERSGDYGALAVLDVYKVYRAMVRSKVQAIRLGQPDLGSDDEAQVRALCSHYLGLAESYTRPHRPRLLIACGLSGSGKSRMSRRLREALPMIHLRSDLERKRLFGLHELARTATQVGQGIYFRHATDWTYDRLHRLAETVLSSGYDCLVDATFIARDRRERFHALARRHHAGFGILALDAPLEVLRERVKRRLASGTDASEASLDVLERQHAGRQCLSNTERCFAVHVDTSQELSLAELLASIERVLNREEGPQTSPSEQETRDYG</sequence>
<dbReference type="SUPFAM" id="SSF56112">
    <property type="entry name" value="Protein kinase-like (PK-like)"/>
    <property type="match status" value="1"/>
</dbReference>
<comment type="caution">
    <text evidence="2">The sequence shown here is derived from an EMBL/GenBank/DDBJ whole genome shotgun (WGS) entry which is preliminary data.</text>
</comment>
<dbReference type="Pfam" id="PF13671">
    <property type="entry name" value="AAA_33"/>
    <property type="match status" value="1"/>
</dbReference>
<organism evidence="2 3">
    <name type="scientific">Thiorhodococcus mannitoliphagus</name>
    <dbReference type="NCBI Taxonomy" id="329406"/>
    <lineage>
        <taxon>Bacteria</taxon>
        <taxon>Pseudomonadati</taxon>
        <taxon>Pseudomonadota</taxon>
        <taxon>Gammaproteobacteria</taxon>
        <taxon>Chromatiales</taxon>
        <taxon>Chromatiaceae</taxon>
        <taxon>Thiorhodococcus</taxon>
    </lineage>
</organism>
<dbReference type="InterPro" id="IPR011009">
    <property type="entry name" value="Kinase-like_dom_sf"/>
</dbReference>
<keyword evidence="3" id="KW-1185">Reference proteome</keyword>
<reference evidence="3" key="1">
    <citation type="journal article" date="2020" name="Microbiol. Resour. Announc.">
        <title>Draft Genome Sequences of Thiorhodococcus mannitoliphagus and Thiorhodococcus minor, Purple Sulfur Photosynthetic Bacteria in the Gammaproteobacterial Family Chromatiaceae.</title>
        <authorList>
            <person name="Aviles F.A."/>
            <person name="Meyer T.E."/>
            <person name="Kyndt J.A."/>
        </authorList>
    </citation>
    <scope>NUCLEOTIDE SEQUENCE [LARGE SCALE GENOMIC DNA]</scope>
    <source>
        <strain evidence="3">DSM 18266</strain>
    </source>
</reference>
<dbReference type="InterPro" id="IPR027417">
    <property type="entry name" value="P-loop_NTPase"/>
</dbReference>